<organism evidence="2 3">
    <name type="scientific">Lachnellula arida</name>
    <dbReference type="NCBI Taxonomy" id="1316785"/>
    <lineage>
        <taxon>Eukaryota</taxon>
        <taxon>Fungi</taxon>
        <taxon>Dikarya</taxon>
        <taxon>Ascomycota</taxon>
        <taxon>Pezizomycotina</taxon>
        <taxon>Leotiomycetes</taxon>
        <taxon>Helotiales</taxon>
        <taxon>Lachnaceae</taxon>
        <taxon>Lachnellula</taxon>
    </lineage>
</organism>
<sequence>MAPNLAVSTHELTENVINIKLLGNRGPTDEQTASIARCSARTIRRHRRNVLLYGSTKAPPNGAGRPKTITPPMLSALRDKLSIAPCLRLKDMVAFLRGEFEVELTPYSIRRALRNVTWSKKATQNIAQERNADLRDDHAHEVSSLRSDQLVFLDESGLDKSIGNHTKGWAPRGKRPRQVKRFHRGQRYQILPAYTQDGIIHFRVYKGSTNTEIFENFIEELLPYCGSWPQKYLVLVLDNAPIHRSDKIQQMCDDAGVILLYLPPYSPDLNPIEEMFGELKTYIKQVWDEHIGFVRADFLGFLEECVSVVGARKASARGHFRRSGISVDELE</sequence>
<dbReference type="OrthoDB" id="3504114at2759"/>
<dbReference type="GO" id="GO:0003676">
    <property type="term" value="F:nucleic acid binding"/>
    <property type="evidence" value="ECO:0007669"/>
    <property type="project" value="InterPro"/>
</dbReference>
<reference evidence="2 3" key="1">
    <citation type="submission" date="2018-05" db="EMBL/GenBank/DDBJ databases">
        <title>Whole genome sequencing for identification of molecular markers to develop diagnostic detection tools for the regulated plant pathogen Lachnellula willkommii.</title>
        <authorList>
            <person name="Giroux E."/>
            <person name="Bilodeau G."/>
        </authorList>
    </citation>
    <scope>NUCLEOTIDE SEQUENCE [LARGE SCALE GENOMIC DNA]</scope>
    <source>
        <strain evidence="2 3">CBS 203.66</strain>
    </source>
</reference>
<dbReference type="EMBL" id="QGMF01000972">
    <property type="protein sequence ID" value="TVY13426.1"/>
    <property type="molecule type" value="Genomic_DNA"/>
</dbReference>
<dbReference type="InterPro" id="IPR047655">
    <property type="entry name" value="Transpos_IS630-like"/>
</dbReference>
<gene>
    <name evidence="2" type="ORF">LARI1_G009624</name>
</gene>
<dbReference type="InterPro" id="IPR009057">
    <property type="entry name" value="Homeodomain-like_sf"/>
</dbReference>
<evidence type="ECO:0000313" key="3">
    <source>
        <dbReference type="Proteomes" id="UP000469559"/>
    </source>
</evidence>
<dbReference type="InterPro" id="IPR036397">
    <property type="entry name" value="RNaseH_sf"/>
</dbReference>
<dbReference type="Proteomes" id="UP000469559">
    <property type="component" value="Unassembled WGS sequence"/>
</dbReference>
<dbReference type="PANTHER" id="PTHR46564:SF1">
    <property type="entry name" value="TRANSPOSASE"/>
    <property type="match status" value="1"/>
</dbReference>
<dbReference type="InterPro" id="IPR012337">
    <property type="entry name" value="RNaseH-like_sf"/>
</dbReference>
<proteinExistence type="predicted"/>
<feature type="domain" description="Tc1-like transposase DDE" evidence="1">
    <location>
        <begin position="149"/>
        <end position="285"/>
    </location>
</feature>
<dbReference type="SUPFAM" id="SSF46689">
    <property type="entry name" value="Homeodomain-like"/>
    <property type="match status" value="1"/>
</dbReference>
<accession>A0A8T9B256</accession>
<dbReference type="InterPro" id="IPR038717">
    <property type="entry name" value="Tc1-like_DDE_dom"/>
</dbReference>
<dbReference type="SUPFAM" id="SSF53098">
    <property type="entry name" value="Ribonuclease H-like"/>
    <property type="match status" value="1"/>
</dbReference>
<evidence type="ECO:0000259" key="1">
    <source>
        <dbReference type="Pfam" id="PF13358"/>
    </source>
</evidence>
<dbReference type="AlphaFoldDB" id="A0A8T9B256"/>
<dbReference type="PANTHER" id="PTHR46564">
    <property type="entry name" value="TRANSPOSASE"/>
    <property type="match status" value="1"/>
</dbReference>
<protein>
    <recommendedName>
        <fullName evidence="1">Tc1-like transposase DDE domain-containing protein</fullName>
    </recommendedName>
</protein>
<evidence type="ECO:0000313" key="2">
    <source>
        <dbReference type="EMBL" id="TVY13426.1"/>
    </source>
</evidence>
<dbReference type="Pfam" id="PF13358">
    <property type="entry name" value="DDE_3"/>
    <property type="match status" value="1"/>
</dbReference>
<keyword evidence="3" id="KW-1185">Reference proteome</keyword>
<name>A0A8T9B256_9HELO</name>
<dbReference type="NCBIfam" id="NF033545">
    <property type="entry name" value="transpos_IS630"/>
    <property type="match status" value="1"/>
</dbReference>
<comment type="caution">
    <text evidence="2">The sequence shown here is derived from an EMBL/GenBank/DDBJ whole genome shotgun (WGS) entry which is preliminary data.</text>
</comment>
<dbReference type="Gene3D" id="3.30.420.10">
    <property type="entry name" value="Ribonuclease H-like superfamily/Ribonuclease H"/>
    <property type="match status" value="1"/>
</dbReference>